<feature type="domain" description="CBM6" evidence="2">
    <location>
        <begin position="1073"/>
        <end position="1195"/>
    </location>
</feature>
<dbReference type="InterPro" id="IPR012334">
    <property type="entry name" value="Pectin_lyas_fold"/>
</dbReference>
<dbReference type="CDD" id="cd14490">
    <property type="entry name" value="CBM6-CBM35-CBM36_like_1"/>
    <property type="match status" value="1"/>
</dbReference>
<protein>
    <recommendedName>
        <fullName evidence="6">Carbohydrate-binding protein</fullName>
    </recommendedName>
</protein>
<feature type="chain" id="PRO_5045434809" description="Carbohydrate-binding protein" evidence="1">
    <location>
        <begin position="27"/>
        <end position="2179"/>
    </location>
</feature>
<dbReference type="Gene3D" id="2.80.10.50">
    <property type="match status" value="7"/>
</dbReference>
<dbReference type="RefSeq" id="WP_189006726.1">
    <property type="nucleotide sequence ID" value="NZ_BMHE01000001.1"/>
</dbReference>
<dbReference type="PANTHER" id="PTHR43308:SF5">
    <property type="entry name" value="S-LAYER PROTEIN _ PEPTIDOGLYCAN ENDO-BETA-N-ACETYLGLUCOSAMINIDASE"/>
    <property type="match status" value="1"/>
</dbReference>
<dbReference type="SMART" id="SM00710">
    <property type="entry name" value="PbH1"/>
    <property type="match status" value="7"/>
</dbReference>
<dbReference type="EMBL" id="BMHE01000001">
    <property type="protein sequence ID" value="GGI43762.1"/>
    <property type="molecule type" value="Genomic_DNA"/>
</dbReference>
<dbReference type="InterPro" id="IPR008979">
    <property type="entry name" value="Galactose-bd-like_sf"/>
</dbReference>
<dbReference type="InterPro" id="IPR005084">
    <property type="entry name" value="CBM6"/>
</dbReference>
<reference evidence="5" key="1">
    <citation type="journal article" date="2019" name="Int. J. Syst. Evol. Microbiol.">
        <title>The Global Catalogue of Microorganisms (GCM) 10K type strain sequencing project: providing services to taxonomists for standard genome sequencing and annotation.</title>
        <authorList>
            <consortium name="The Broad Institute Genomics Platform"/>
            <consortium name="The Broad Institute Genome Sequencing Center for Infectious Disease"/>
            <person name="Wu L."/>
            <person name="Ma J."/>
        </authorList>
    </citation>
    <scope>NUCLEOTIDE SEQUENCE [LARGE SCALE GENOMIC DNA]</scope>
    <source>
        <strain evidence="5">CGMCC 1.15043</strain>
    </source>
</reference>
<dbReference type="InterPro" id="IPR055149">
    <property type="entry name" value="Agl_cat_D2"/>
</dbReference>
<dbReference type="InterPro" id="IPR001119">
    <property type="entry name" value="SLH_dom"/>
</dbReference>
<dbReference type="CDD" id="cd23432">
    <property type="entry name" value="beta-trefoil_Ricin_EndoBetaGal-like"/>
    <property type="match status" value="7"/>
</dbReference>
<comment type="caution">
    <text evidence="4">The sequence shown here is derived from an EMBL/GenBank/DDBJ whole genome shotgun (WGS) entry which is preliminary data.</text>
</comment>
<dbReference type="Pfam" id="PF22815">
    <property type="entry name" value="CatAgl_D1"/>
    <property type="match status" value="1"/>
</dbReference>
<evidence type="ECO:0000259" key="3">
    <source>
        <dbReference type="PROSITE" id="PS51272"/>
    </source>
</evidence>
<dbReference type="PROSITE" id="PS51175">
    <property type="entry name" value="CBM6"/>
    <property type="match status" value="1"/>
</dbReference>
<evidence type="ECO:0000256" key="1">
    <source>
        <dbReference type="SAM" id="SignalP"/>
    </source>
</evidence>
<feature type="domain" description="SLH" evidence="3">
    <location>
        <begin position="2052"/>
        <end position="2115"/>
    </location>
</feature>
<keyword evidence="5" id="KW-1185">Reference proteome</keyword>
<dbReference type="SUPFAM" id="SSF49785">
    <property type="entry name" value="Galactose-binding domain-like"/>
    <property type="match status" value="1"/>
</dbReference>
<dbReference type="Proteomes" id="UP000615455">
    <property type="component" value="Unassembled WGS sequence"/>
</dbReference>
<dbReference type="Gene3D" id="2.60.120.260">
    <property type="entry name" value="Galactose-binding domain-like"/>
    <property type="match status" value="1"/>
</dbReference>
<evidence type="ECO:0000313" key="4">
    <source>
        <dbReference type="EMBL" id="GGI43762.1"/>
    </source>
</evidence>
<dbReference type="PANTHER" id="PTHR43308">
    <property type="entry name" value="OUTER MEMBRANE PROTEIN ALPHA-RELATED"/>
    <property type="match status" value="1"/>
</dbReference>
<dbReference type="Pfam" id="PF00395">
    <property type="entry name" value="SLH"/>
    <property type="match status" value="3"/>
</dbReference>
<dbReference type="InterPro" id="IPR051465">
    <property type="entry name" value="Cell_Envelope_Struct_Comp"/>
</dbReference>
<dbReference type="PROSITE" id="PS51272">
    <property type="entry name" value="SLH"/>
    <property type="match status" value="3"/>
</dbReference>
<evidence type="ECO:0008006" key="6">
    <source>
        <dbReference type="Google" id="ProtNLM"/>
    </source>
</evidence>
<dbReference type="InterPro" id="IPR035992">
    <property type="entry name" value="Ricin_B-like_lectins"/>
</dbReference>
<dbReference type="Pfam" id="PF22816">
    <property type="entry name" value="CatAgl_D2"/>
    <property type="match status" value="1"/>
</dbReference>
<dbReference type="Gene3D" id="2.160.20.10">
    <property type="entry name" value="Single-stranded right-handed beta-helix, Pectin lyase-like"/>
    <property type="match status" value="1"/>
</dbReference>
<dbReference type="Pfam" id="PF16990">
    <property type="entry name" value="CBM_35"/>
    <property type="match status" value="1"/>
</dbReference>
<name>A0ABQ2BQM3_9BACL</name>
<dbReference type="SUPFAM" id="SSF51126">
    <property type="entry name" value="Pectin lyase-like"/>
    <property type="match status" value="1"/>
</dbReference>
<accession>A0ABQ2BQM3</accession>
<gene>
    <name evidence="4" type="ORF">GCM10008018_03740</name>
</gene>
<evidence type="ECO:0000259" key="2">
    <source>
        <dbReference type="PROSITE" id="PS51175"/>
    </source>
</evidence>
<organism evidence="4 5">
    <name type="scientific">Paenibacillus marchantiophytorum</name>
    <dbReference type="NCBI Taxonomy" id="1619310"/>
    <lineage>
        <taxon>Bacteria</taxon>
        <taxon>Bacillati</taxon>
        <taxon>Bacillota</taxon>
        <taxon>Bacilli</taxon>
        <taxon>Bacillales</taxon>
        <taxon>Paenibacillaceae</taxon>
        <taxon>Paenibacillus</taxon>
    </lineage>
</organism>
<dbReference type="SUPFAM" id="SSF50370">
    <property type="entry name" value="Ricin B-like lectins"/>
    <property type="match status" value="2"/>
</dbReference>
<feature type="signal peptide" evidence="1">
    <location>
        <begin position="1"/>
        <end position="26"/>
    </location>
</feature>
<dbReference type="InterPro" id="IPR006626">
    <property type="entry name" value="PbH1"/>
</dbReference>
<dbReference type="CDD" id="cd04083">
    <property type="entry name" value="CBM35_Lmo2446-like"/>
    <property type="match status" value="1"/>
</dbReference>
<feature type="domain" description="SLH" evidence="3">
    <location>
        <begin position="2120"/>
        <end position="2179"/>
    </location>
</feature>
<dbReference type="InterPro" id="IPR033801">
    <property type="entry name" value="CBM6-CBM35-CBM36-like_1"/>
</dbReference>
<proteinExistence type="predicted"/>
<keyword evidence="1" id="KW-0732">Signal</keyword>
<feature type="domain" description="SLH" evidence="3">
    <location>
        <begin position="1991"/>
        <end position="2051"/>
    </location>
</feature>
<evidence type="ECO:0000313" key="5">
    <source>
        <dbReference type="Proteomes" id="UP000615455"/>
    </source>
</evidence>
<sequence length="2179" mass="238735">MLKLKRLLLIWMAILLMLPFQSHAHAAEGPVRNETGALGSSGGATTYVKIKNKWQSNYLYEDREGVIRYGVTSLADQSAHWVIEDVPGNSGYKRIQNRSTGHYMMMGNSPVRRDALRSAAVSVSTAADQWQFRNGTSDRFITMRSVTDLTQDFFIHEEDQLGFAQVSSDINAAFDSPQWQLEPVTDEVPVRISNLYREGKYLLEDQEGIIKFAKLPMEDRSSYWIVEQVKDGESGTRIVRLRNQQTGHYITQGTLWAPIKGLPLTNTTKNQWIMAKGTSEGLLTFSNVYAKGTDRIPGDTDEIDAGSQTYVLNTQFEDTSARSNNWSVLDRANAQWRIELVSENKPVRIANYTKEQVSDKYLFEEHGIVKYGALAAGTVTGAVYQWVVEDFNGKKRIRNVGTGHYMTEANAALPGSPLQSLDGASGLAVGQWSIAASKQYDDYATVQSVVYANSYLHVMNGLGFAQSSPVNPDADAAQWLFEDPSVIAGVEQFVQITNAWNSLTLFEDQDGNLKYGNVQEDDQRAHWVIEKFAGRKRIKNRATGHFINMEHPVNGHLRVTPVEDGWKSAIWVIETINGNTKQIHSVSDLNQDPNHQKFINVQNVIKYAEYSEIPAAWQSKNWRFVPVSEGVPKPVRFKNKATNQYLYEDGSHSLKYGDKPASDLASLWFLNPSQNDATYKYLVNAQTGYGVTLENVVPHIDQDSPPDALITYQTIATNWASANWSIEQSSVPGYVTFKSGWTKAHYIYADVNTQDFKVSKVKGNTDSALFAVETVTLPPQLPFGQKRIKNVDNGKYLYENNRGIVMYGSSAVNDGYSYWIIESADGVQRFKNAVTGHYMTMNTAYEFIASQASGDAQTSQWIIEDIAGAGKFWIRSNNGAFSDEYLNVVNNAGYPERGLFARNAGGNEKKLQWMFEEAKLPFIVPDQSEVRNDNTATPVIDDSNFIRIRNKATHGLIQESQGVLSSVANVDGEASASTQWLLQDYNGHKLLKNRATGHLLQAISGTDGVVSSTTDVPNLNNQWVVDDFLGYKQIRNTGNAHHLFGEASSVKHGEIEGRLDSAQWLFEPVIGDAVYEAESAFVGGGVVVAADAASFTGTGYLDQFATVGAKAILAVNAQETAAYQATIRYANPTAANQTLTLVVNGLKIKQLILSATSGWQDVEVTLPLRAGYNSVSFEFLAGDSGHVLLDRLTVHNAVNKPYRGAIEPYTTYEAEFGRTNGKLIGPSRVYRELATEASGRQAVQLEQNGQFVEFQLAQKANSLVLRYSLSDSADGAGMDGKLGLYINNVKIKDLDLTSRYAWEYGNYPWSNDPGQGSAHRFFDEIHALIGQVQAGDTIKLQKDDGSSVSPYVIDLIELEQAPETAYPMPSGFLSITDYGAVANDGQDDSQALKDAITAGKAQHKGVWIPAGVFNLANDHGSIDAALKDGEEDTTQLFILDDITIRGAGMWYTTLKGAKFFANGSRISVYDLTIDGELNVRRDDAHTNAFEGAFGTGSTVQHVWIEHTKTGMWIARPQLAYGLNSNNYTNEFYVGGLRMRNLMADGINFSTNTKNSMVEQSNVRYAGDDGLAMWSTVIKGAYPDDFTENNTFRFDTVQLPWLSNNMVVFGGKDNKMTDNILKDTIGLGGGIAVSTRFSPLTPFRGTTRVERNTLIRTGSRDAGLNSNFGAIWVYADTKAIDSDVLIQDNVMLDNTYQGISIQGTSPVSKVLFKNNVIDKAGTNGLEAASTITGSVQVDNVIIRGAGVQDVANSAGTNLTLVETGNGFSSTHPETPIIPNQPGQSSGGGGSIAAPIVVKIDDKVLNDAIANKQQLIEISSGSTNATVEIEVTLASLLKAAAKLPGAHVIFKHLDVSYELPLDISKLLTVEQLNLLQSAGGILRVTIEKVSEAESNKIKQSAIDHKSQLLGNPVRFEITLVSGGQTISLNYFGDSYVTRTLKLEGSVDGATTTAAIYQPENGEFRYVPAVFRKDNGQTLVTIHSTSNSIYTVIQQKRSFADLAGHWAQKDIELLASKLIVNGQTDALFAPDQAVTRAEFSALLVRALGLTASTAGSSRFGDVKPADWYHEAVQSAAQFRLVSGYDDGTFRPNQSISREEMAVMVTRAWKLRAGTPGDLASRDLSAYTDAWAISTWAKEAVAQVVSNGIIQGKSATILDPGANATRAEATVILQRLLLLMKLM</sequence>
<dbReference type="InterPro" id="IPR011050">
    <property type="entry name" value="Pectin_lyase_fold/virulence"/>
</dbReference>